<organism evidence="2 3">
    <name type="scientific">Fulvimarina pelagi HTCC2506</name>
    <dbReference type="NCBI Taxonomy" id="314231"/>
    <lineage>
        <taxon>Bacteria</taxon>
        <taxon>Pseudomonadati</taxon>
        <taxon>Pseudomonadota</taxon>
        <taxon>Alphaproteobacteria</taxon>
        <taxon>Hyphomicrobiales</taxon>
        <taxon>Aurantimonadaceae</taxon>
        <taxon>Fulvimarina</taxon>
    </lineage>
</organism>
<dbReference type="HOGENOM" id="CLU_2436529_0_0_5"/>
<evidence type="ECO:0000313" key="2">
    <source>
        <dbReference type="EMBL" id="EAU39836.1"/>
    </source>
</evidence>
<name>Q0FXP7_9HYPH</name>
<dbReference type="eggNOG" id="ENOG502ZCU6">
    <property type="taxonomic scope" value="Bacteria"/>
</dbReference>
<sequence>MGRSNRSIKNAAKSNKAMDNEEPMADDLGDLLNSSKKTIGTAVGRIVSNDDGRHVGFVYEWNTGEIQNAWFDEPEDDVVYQMFADEENAA</sequence>
<dbReference type="STRING" id="217511.GCA_001463845_03258"/>
<feature type="region of interest" description="Disordered" evidence="1">
    <location>
        <begin position="1"/>
        <end position="27"/>
    </location>
</feature>
<protein>
    <submittedName>
        <fullName evidence="2">Uncharacterized protein</fullName>
    </submittedName>
</protein>
<evidence type="ECO:0000256" key="1">
    <source>
        <dbReference type="SAM" id="MobiDB-lite"/>
    </source>
</evidence>
<gene>
    <name evidence="2" type="ORF">FP2506_00440</name>
</gene>
<evidence type="ECO:0000313" key="3">
    <source>
        <dbReference type="Proteomes" id="UP000004310"/>
    </source>
</evidence>
<proteinExistence type="predicted"/>
<dbReference type="EMBL" id="AATP01000012">
    <property type="protein sequence ID" value="EAU39836.1"/>
    <property type="molecule type" value="Genomic_DNA"/>
</dbReference>
<dbReference type="Proteomes" id="UP000004310">
    <property type="component" value="Unassembled WGS sequence"/>
</dbReference>
<comment type="caution">
    <text evidence="2">The sequence shown here is derived from an EMBL/GenBank/DDBJ whole genome shotgun (WGS) entry which is preliminary data.</text>
</comment>
<keyword evidence="3" id="KW-1185">Reference proteome</keyword>
<reference evidence="2 3" key="1">
    <citation type="journal article" date="2010" name="J. Bacteriol.">
        <title>Genome sequence of Fulvimarina pelagi HTCC2506T, a Mn(II)-oxidizing alphaproteobacterium possessing an aerobic anoxygenic photosynthetic gene cluster and Xanthorhodopsin.</title>
        <authorList>
            <person name="Kang I."/>
            <person name="Oh H.M."/>
            <person name="Lim S.I."/>
            <person name="Ferriera S."/>
            <person name="Giovannoni S.J."/>
            <person name="Cho J.C."/>
        </authorList>
    </citation>
    <scope>NUCLEOTIDE SEQUENCE [LARGE SCALE GENOMIC DNA]</scope>
    <source>
        <strain evidence="2 3">HTCC2506</strain>
    </source>
</reference>
<dbReference type="AlphaFoldDB" id="Q0FXP7"/>
<accession>Q0FXP7</accession>